<proteinExistence type="inferred from homology"/>
<keyword evidence="9" id="KW-0067">ATP-binding</keyword>
<dbReference type="Proteomes" id="UP000663833">
    <property type="component" value="Unassembled WGS sequence"/>
</dbReference>
<evidence type="ECO:0000313" key="19">
    <source>
        <dbReference type="Proteomes" id="UP000663833"/>
    </source>
</evidence>
<dbReference type="GO" id="GO:0004691">
    <property type="term" value="F:cAMP-dependent protein kinase activity"/>
    <property type="evidence" value="ECO:0007669"/>
    <property type="project" value="TreeGrafter"/>
</dbReference>
<evidence type="ECO:0000256" key="10">
    <source>
        <dbReference type="ARBA" id="ARBA00022989"/>
    </source>
</evidence>
<comment type="subcellular location">
    <subcellularLocation>
        <location evidence="1">Endomembrane system</location>
    </subcellularLocation>
</comment>
<name>A0A817VKB5_9BILA</name>
<evidence type="ECO:0000256" key="12">
    <source>
        <dbReference type="ARBA" id="ARBA00023136"/>
    </source>
</evidence>
<reference evidence="18" key="1">
    <citation type="submission" date="2021-02" db="EMBL/GenBank/DDBJ databases">
        <authorList>
            <person name="Nowell W R."/>
        </authorList>
    </citation>
    <scope>NUCLEOTIDE SEQUENCE</scope>
</reference>
<evidence type="ECO:0000256" key="15">
    <source>
        <dbReference type="SAM" id="MobiDB-lite"/>
    </source>
</evidence>
<dbReference type="AlphaFoldDB" id="A0A817VKB5"/>
<evidence type="ECO:0000256" key="13">
    <source>
        <dbReference type="ARBA" id="ARBA00023286"/>
    </source>
</evidence>
<keyword evidence="10 16" id="KW-1133">Transmembrane helix</keyword>
<feature type="transmembrane region" description="Helical" evidence="16">
    <location>
        <begin position="795"/>
        <end position="820"/>
    </location>
</feature>
<dbReference type="InterPro" id="IPR001429">
    <property type="entry name" value="P2X_purnocptor"/>
</dbReference>
<dbReference type="Gene3D" id="1.10.510.10">
    <property type="entry name" value="Transferase(Phosphotransferase) domain 1"/>
    <property type="match status" value="1"/>
</dbReference>
<dbReference type="InterPro" id="IPR008271">
    <property type="entry name" value="Ser/Thr_kinase_AS"/>
</dbReference>
<organism evidence="18 19">
    <name type="scientific">Rotaria socialis</name>
    <dbReference type="NCBI Taxonomy" id="392032"/>
    <lineage>
        <taxon>Eukaryota</taxon>
        <taxon>Metazoa</taxon>
        <taxon>Spiralia</taxon>
        <taxon>Gnathifera</taxon>
        <taxon>Rotifera</taxon>
        <taxon>Eurotatoria</taxon>
        <taxon>Bdelloidea</taxon>
        <taxon>Philodinida</taxon>
        <taxon>Philodinidae</taxon>
        <taxon>Rotaria</taxon>
    </lineage>
</organism>
<keyword evidence="3" id="KW-0813">Transport</keyword>
<dbReference type="FunFam" id="1.10.510.10:FF:000005">
    <property type="entry name" value="cAMP-dependent protein kinase catalytic subunit alpha"/>
    <property type="match status" value="1"/>
</dbReference>
<evidence type="ECO:0000256" key="9">
    <source>
        <dbReference type="ARBA" id="ARBA00022840"/>
    </source>
</evidence>
<evidence type="ECO:0000256" key="14">
    <source>
        <dbReference type="ARBA" id="ARBA00023303"/>
    </source>
</evidence>
<feature type="compositionally biased region" description="Low complexity" evidence="15">
    <location>
        <begin position="100"/>
        <end position="120"/>
    </location>
</feature>
<dbReference type="Pfam" id="PF00069">
    <property type="entry name" value="Pkinase"/>
    <property type="match status" value="1"/>
</dbReference>
<comment type="caution">
    <text evidence="18">The sequence shown here is derived from an EMBL/GenBank/DDBJ whole genome shotgun (WGS) entry which is preliminary data.</text>
</comment>
<dbReference type="GO" id="GO:0005952">
    <property type="term" value="C:cAMP-dependent protein kinase complex"/>
    <property type="evidence" value="ECO:0007669"/>
    <property type="project" value="TreeGrafter"/>
</dbReference>
<dbReference type="GO" id="GO:0005524">
    <property type="term" value="F:ATP binding"/>
    <property type="evidence" value="ECO:0007669"/>
    <property type="project" value="UniProtKB-KW"/>
</dbReference>
<keyword evidence="12 16" id="KW-0472">Membrane</keyword>
<dbReference type="PANTHER" id="PTHR24353">
    <property type="entry name" value="CYCLIC NUCLEOTIDE-DEPENDENT PROTEIN KINASE"/>
    <property type="match status" value="1"/>
</dbReference>
<keyword evidence="11" id="KW-0406">Ion transport</keyword>
<evidence type="ECO:0000256" key="6">
    <source>
        <dbReference type="ARBA" id="ARBA00022692"/>
    </source>
</evidence>
<evidence type="ECO:0000256" key="11">
    <source>
        <dbReference type="ARBA" id="ARBA00023065"/>
    </source>
</evidence>
<dbReference type="InterPro" id="IPR027309">
    <property type="entry name" value="P2X_extracellular_dom_sf"/>
</dbReference>
<dbReference type="PRINTS" id="PR01307">
    <property type="entry name" value="P2XRECEPTOR"/>
</dbReference>
<protein>
    <recommendedName>
        <fullName evidence="17">Protein kinase domain-containing protein</fullName>
    </recommendedName>
</protein>
<dbReference type="GO" id="GO:0001614">
    <property type="term" value="F:purinergic nucleotide receptor activity"/>
    <property type="evidence" value="ECO:0007669"/>
    <property type="project" value="InterPro"/>
</dbReference>
<dbReference type="PROSITE" id="PS50011">
    <property type="entry name" value="PROTEIN_KINASE_DOM"/>
    <property type="match status" value="1"/>
</dbReference>
<feature type="domain" description="Protein kinase" evidence="17">
    <location>
        <begin position="150"/>
        <end position="419"/>
    </location>
</feature>
<dbReference type="SUPFAM" id="SSF56112">
    <property type="entry name" value="Protein kinase-like (PK-like)"/>
    <property type="match status" value="1"/>
</dbReference>
<dbReference type="Gene3D" id="2.60.490.10">
    <property type="entry name" value="atp-gated p2x4 ion channel domain"/>
    <property type="match status" value="1"/>
</dbReference>
<dbReference type="PANTHER" id="PTHR24353:SF37">
    <property type="entry name" value="CAMP-DEPENDENT PROTEIN KINASE CATALYTIC SUBUNIT PRKX"/>
    <property type="match status" value="1"/>
</dbReference>
<evidence type="ECO:0000256" key="7">
    <source>
        <dbReference type="ARBA" id="ARBA00022741"/>
    </source>
</evidence>
<dbReference type="GO" id="GO:0033198">
    <property type="term" value="P:response to ATP"/>
    <property type="evidence" value="ECO:0007669"/>
    <property type="project" value="InterPro"/>
</dbReference>
<comment type="similarity">
    <text evidence="2">Belongs to the P2X receptor family.</text>
</comment>
<keyword evidence="14" id="KW-0407">Ion channel</keyword>
<evidence type="ECO:0000256" key="2">
    <source>
        <dbReference type="ARBA" id="ARBA00009848"/>
    </source>
</evidence>
<sequence>MSHSTVKKKIGKIVSKLANKPKDIKLTVSDITDYHCHEDTSTDDNSELQQEKNIQRMKHHMGDTSKPQHDQHPTSQILSNSLLDSSLKIFHTYAPMGSGPSSSSNHPTLTSSSSSTPNTTIPHDLYKQAREEFDTRYGTPTTFSLNYRDFQIIRPLGRGAFGSVKEVKYAREPVPDYLQSHDNPSKSYHVALKIINKKSAHKMKQEEHVVNEKRILQSLHFPYIIRFYFSFKDNANLYIGLELIEGGELFRHLRDCEKFDEKKAKFYSSQIILALEYLHLLGIVYRDLKPENLLIDRHGYIKMCDFGFAKKIDRGKAYTLCGTPEFLAPEIILGRGYNMGVDYWALGVLIFEMNAGYSPFWDADQQKIYHKIINGKFRPRSAFSENLIDIVRGLLQKDLTKRLGMMFNGINDIKKHAWFRDLDWMQVFLKKIRAPWVPDIRANNFPDAEDEEPTLKDIFHSLLFDVFLTYSTVKLVKVPHTYIAVLNRALQAVIFAYIIGYIVLLKQGYQQFQEPRGTSVIKVKGIAKVTGNNASFYTNDQTKYIWDTPEYENPAIENNAFFIATHQTVTPGQTQQTCPTALADKLFCNDTATDKCKTDQPTPNTFGYFTGKCVVSRENSTLKVCEMNGWCPEELSASMDYIMDGDDLENFTIFLKTMVTFTLFKKNLRNIQDNTDFSCRFDGTPRTADCPIIRVGYILDQLNTNKTALLLAGGLIEIRQDWTCNFDRHPKRCIPKYEFSLLQSGDDKQSPGINYRTAQKYRVNDTDYRTLSKVYGLRFVVAITGKGGQFNIVNLFIAIGSGIGFMVIAGIVCDAILMYIHKSREKYKQGKFDVCEVDDEDPTATQNLTEA</sequence>
<dbReference type="GO" id="GO:0004931">
    <property type="term" value="F:extracellularly ATP-gated monoatomic cation channel activity"/>
    <property type="evidence" value="ECO:0007669"/>
    <property type="project" value="InterPro"/>
</dbReference>
<evidence type="ECO:0000256" key="1">
    <source>
        <dbReference type="ARBA" id="ARBA00004308"/>
    </source>
</evidence>
<keyword evidence="4" id="KW-0723">Serine/threonine-protein kinase</keyword>
<accession>A0A817VKB5</accession>
<feature type="region of interest" description="Disordered" evidence="15">
    <location>
        <begin position="94"/>
        <end position="122"/>
    </location>
</feature>
<dbReference type="SMART" id="SM00220">
    <property type="entry name" value="S_TKc"/>
    <property type="match status" value="1"/>
</dbReference>
<dbReference type="Pfam" id="PF00864">
    <property type="entry name" value="P2X_receptor"/>
    <property type="match status" value="1"/>
</dbReference>
<dbReference type="EMBL" id="CAJNYD010001476">
    <property type="protein sequence ID" value="CAF3339986.1"/>
    <property type="molecule type" value="Genomic_DNA"/>
</dbReference>
<dbReference type="GO" id="GO:0098794">
    <property type="term" value="C:postsynapse"/>
    <property type="evidence" value="ECO:0007669"/>
    <property type="project" value="GOC"/>
</dbReference>
<evidence type="ECO:0000256" key="16">
    <source>
        <dbReference type="SAM" id="Phobius"/>
    </source>
</evidence>
<keyword evidence="5" id="KW-0808">Transferase</keyword>
<evidence type="ECO:0000256" key="5">
    <source>
        <dbReference type="ARBA" id="ARBA00022679"/>
    </source>
</evidence>
<keyword evidence="13" id="KW-1071">Ligand-gated ion channel</keyword>
<dbReference type="Gene3D" id="1.10.287.940">
    <property type="entry name" value="atp-gated p2x4 ion channel"/>
    <property type="match status" value="1"/>
</dbReference>
<dbReference type="InterPro" id="IPR011009">
    <property type="entry name" value="Kinase-like_dom_sf"/>
</dbReference>
<dbReference type="GO" id="GO:0005886">
    <property type="term" value="C:plasma membrane"/>
    <property type="evidence" value="ECO:0007669"/>
    <property type="project" value="InterPro"/>
</dbReference>
<keyword evidence="6 16" id="KW-0812">Transmembrane</keyword>
<evidence type="ECO:0000259" key="17">
    <source>
        <dbReference type="PROSITE" id="PS50011"/>
    </source>
</evidence>
<evidence type="ECO:0000256" key="8">
    <source>
        <dbReference type="ARBA" id="ARBA00022777"/>
    </source>
</evidence>
<evidence type="ECO:0000256" key="3">
    <source>
        <dbReference type="ARBA" id="ARBA00022448"/>
    </source>
</evidence>
<evidence type="ECO:0000256" key="4">
    <source>
        <dbReference type="ARBA" id="ARBA00022527"/>
    </source>
</evidence>
<dbReference type="GO" id="GO:0005829">
    <property type="term" value="C:cytosol"/>
    <property type="evidence" value="ECO:0007669"/>
    <property type="project" value="TreeGrafter"/>
</dbReference>
<dbReference type="PROSITE" id="PS00108">
    <property type="entry name" value="PROTEIN_KINASE_ST"/>
    <property type="match status" value="1"/>
</dbReference>
<evidence type="ECO:0000313" key="18">
    <source>
        <dbReference type="EMBL" id="CAF3339986.1"/>
    </source>
</evidence>
<gene>
    <name evidence="18" type="ORF">LUA448_LOCUS12059</name>
</gene>
<keyword evidence="7" id="KW-0547">Nucleotide-binding</keyword>
<keyword evidence="8" id="KW-0418">Kinase</keyword>
<dbReference type="InterPro" id="IPR000719">
    <property type="entry name" value="Prot_kinase_dom"/>
</dbReference>
<dbReference type="InterPro" id="IPR059116">
    <property type="entry name" value="P2X_receptor"/>
</dbReference>
<dbReference type="Gene3D" id="3.30.200.20">
    <property type="entry name" value="Phosphorylase Kinase, domain 1"/>
    <property type="match status" value="1"/>
</dbReference>